<reference evidence="2" key="1">
    <citation type="submission" date="2023-06" db="EMBL/GenBank/DDBJ databases">
        <authorList>
            <consortium name="Lawrence Berkeley National Laboratory"/>
            <person name="Ahrendt S."/>
            <person name="Sahu N."/>
            <person name="Indic B."/>
            <person name="Wong-Bajracharya J."/>
            <person name="Merenyi Z."/>
            <person name="Ke H.-M."/>
            <person name="Monk M."/>
            <person name="Kocsube S."/>
            <person name="Drula E."/>
            <person name="Lipzen A."/>
            <person name="Balint B."/>
            <person name="Henrissat B."/>
            <person name="Andreopoulos B."/>
            <person name="Martin F.M."/>
            <person name="Harder C.B."/>
            <person name="Rigling D."/>
            <person name="Ford K.L."/>
            <person name="Foster G.D."/>
            <person name="Pangilinan J."/>
            <person name="Papanicolaou A."/>
            <person name="Barry K."/>
            <person name="LaButti K."/>
            <person name="Viragh M."/>
            <person name="Koriabine M."/>
            <person name="Yan M."/>
            <person name="Riley R."/>
            <person name="Champramary S."/>
            <person name="Plett K.L."/>
            <person name="Tsai I.J."/>
            <person name="Slot J."/>
            <person name="Sipos G."/>
            <person name="Plett J."/>
            <person name="Nagy L.G."/>
            <person name="Grigoriev I.V."/>
        </authorList>
    </citation>
    <scope>NUCLEOTIDE SEQUENCE</scope>
    <source>
        <strain evidence="2">CCBAS 213</strain>
    </source>
</reference>
<dbReference type="GeneID" id="85351835"/>
<proteinExistence type="predicted"/>
<comment type="caution">
    <text evidence="2">The sequence shown here is derived from an EMBL/GenBank/DDBJ whole genome shotgun (WGS) entry which is preliminary data.</text>
</comment>
<accession>A0AA39J434</accession>
<evidence type="ECO:0000259" key="1">
    <source>
        <dbReference type="Pfam" id="PF14214"/>
    </source>
</evidence>
<evidence type="ECO:0000313" key="2">
    <source>
        <dbReference type="EMBL" id="KAK0435105.1"/>
    </source>
</evidence>
<dbReference type="InterPro" id="IPR025476">
    <property type="entry name" value="Helitron_helicase-like"/>
</dbReference>
<dbReference type="EMBL" id="JAUEPS010000162">
    <property type="protein sequence ID" value="KAK0435105.1"/>
    <property type="molecule type" value="Genomic_DNA"/>
</dbReference>
<feature type="non-terminal residue" evidence="2">
    <location>
        <position position="112"/>
    </location>
</feature>
<gene>
    <name evidence="2" type="ORF">EV420DRAFT_1281993</name>
</gene>
<keyword evidence="3" id="KW-1185">Reference proteome</keyword>
<evidence type="ECO:0000313" key="3">
    <source>
        <dbReference type="Proteomes" id="UP001175211"/>
    </source>
</evidence>
<protein>
    <recommendedName>
        <fullName evidence="1">Helitron helicase-like domain-containing protein</fullName>
    </recommendedName>
</protein>
<sequence length="112" mass="12577">MLQRRSMLLHTGLKVKHKTFPSVASHFATVSPEAIHVVIERISRGDYKTPYSEEEKWALSLMNEVRAVTSHVAASSSSKVGMRNEIRGLMFEKGMPSFYITINPADVFNPVV</sequence>
<dbReference type="RefSeq" id="XP_060321893.1">
    <property type="nucleotide sequence ID" value="XM_060468287.1"/>
</dbReference>
<dbReference type="Proteomes" id="UP001175211">
    <property type="component" value="Unassembled WGS sequence"/>
</dbReference>
<dbReference type="Pfam" id="PF14214">
    <property type="entry name" value="Helitron_like_N"/>
    <property type="match status" value="1"/>
</dbReference>
<feature type="domain" description="Helitron helicase-like" evidence="1">
    <location>
        <begin position="46"/>
        <end position="111"/>
    </location>
</feature>
<name>A0AA39J434_ARMTA</name>
<organism evidence="2 3">
    <name type="scientific">Armillaria tabescens</name>
    <name type="common">Ringless honey mushroom</name>
    <name type="synonym">Agaricus tabescens</name>
    <dbReference type="NCBI Taxonomy" id="1929756"/>
    <lineage>
        <taxon>Eukaryota</taxon>
        <taxon>Fungi</taxon>
        <taxon>Dikarya</taxon>
        <taxon>Basidiomycota</taxon>
        <taxon>Agaricomycotina</taxon>
        <taxon>Agaricomycetes</taxon>
        <taxon>Agaricomycetidae</taxon>
        <taxon>Agaricales</taxon>
        <taxon>Marasmiineae</taxon>
        <taxon>Physalacriaceae</taxon>
        <taxon>Desarmillaria</taxon>
    </lineage>
</organism>
<dbReference type="AlphaFoldDB" id="A0AA39J434"/>